<accession>A0A8H6T7B8</accession>
<feature type="region of interest" description="Disordered" evidence="1">
    <location>
        <begin position="18"/>
        <end position="95"/>
    </location>
</feature>
<keyword evidence="3" id="KW-1185">Reference proteome</keyword>
<gene>
    <name evidence="2" type="ORF">HMN09_00500400</name>
</gene>
<sequence length="144" mass="16283">MTTLPNSPAQLKHLEKTLRKESKDEDKQVQHVLKDVSHTEKSASKATKALNKAEKQNEKLGKNEMHTAEAMNKATNKHNRAVNELESSDRDVKLKQQQDVKLHADLEKKKAHADQLVEGQKAHEAARDAKLSEIREAREAADQH</sequence>
<feature type="compositionally biased region" description="Basic and acidic residues" evidence="1">
    <location>
        <begin position="81"/>
        <end position="95"/>
    </location>
</feature>
<proteinExistence type="predicted"/>
<feature type="region of interest" description="Disordered" evidence="1">
    <location>
        <begin position="111"/>
        <end position="144"/>
    </location>
</feature>
<dbReference type="OrthoDB" id="3364747at2759"/>
<reference evidence="2" key="1">
    <citation type="submission" date="2020-05" db="EMBL/GenBank/DDBJ databases">
        <title>Mycena genomes resolve the evolution of fungal bioluminescence.</title>
        <authorList>
            <person name="Tsai I.J."/>
        </authorList>
    </citation>
    <scope>NUCLEOTIDE SEQUENCE</scope>
    <source>
        <strain evidence="2">110903Hualien_Pintung</strain>
    </source>
</reference>
<evidence type="ECO:0000256" key="1">
    <source>
        <dbReference type="SAM" id="MobiDB-lite"/>
    </source>
</evidence>
<feature type="compositionally biased region" description="Basic and acidic residues" evidence="1">
    <location>
        <begin position="18"/>
        <end position="43"/>
    </location>
</feature>
<dbReference type="Proteomes" id="UP000613580">
    <property type="component" value="Unassembled WGS sequence"/>
</dbReference>
<dbReference type="AlphaFoldDB" id="A0A8H6T7B8"/>
<dbReference type="EMBL" id="JACAZE010000006">
    <property type="protein sequence ID" value="KAF7313445.1"/>
    <property type="molecule type" value="Genomic_DNA"/>
</dbReference>
<evidence type="ECO:0000313" key="2">
    <source>
        <dbReference type="EMBL" id="KAF7313445.1"/>
    </source>
</evidence>
<name>A0A8H6T7B8_MYCCL</name>
<comment type="caution">
    <text evidence="2">The sequence shown here is derived from an EMBL/GenBank/DDBJ whole genome shotgun (WGS) entry which is preliminary data.</text>
</comment>
<protein>
    <submittedName>
        <fullName evidence="2">Uncharacterized protein</fullName>
    </submittedName>
</protein>
<feature type="compositionally biased region" description="Basic and acidic residues" evidence="1">
    <location>
        <begin position="51"/>
        <end position="67"/>
    </location>
</feature>
<evidence type="ECO:0000313" key="3">
    <source>
        <dbReference type="Proteomes" id="UP000613580"/>
    </source>
</evidence>
<organism evidence="2 3">
    <name type="scientific">Mycena chlorophos</name>
    <name type="common">Agaric fungus</name>
    <name type="synonym">Agaricus chlorophos</name>
    <dbReference type="NCBI Taxonomy" id="658473"/>
    <lineage>
        <taxon>Eukaryota</taxon>
        <taxon>Fungi</taxon>
        <taxon>Dikarya</taxon>
        <taxon>Basidiomycota</taxon>
        <taxon>Agaricomycotina</taxon>
        <taxon>Agaricomycetes</taxon>
        <taxon>Agaricomycetidae</taxon>
        <taxon>Agaricales</taxon>
        <taxon>Marasmiineae</taxon>
        <taxon>Mycenaceae</taxon>
        <taxon>Mycena</taxon>
    </lineage>
</organism>